<evidence type="ECO:0000313" key="1">
    <source>
        <dbReference type="EMBL" id="KAL3790577.1"/>
    </source>
</evidence>
<evidence type="ECO:0000313" key="2">
    <source>
        <dbReference type="Proteomes" id="UP001516023"/>
    </source>
</evidence>
<dbReference type="EMBL" id="JABMIG020000125">
    <property type="protein sequence ID" value="KAL3790577.1"/>
    <property type="molecule type" value="Genomic_DNA"/>
</dbReference>
<dbReference type="AlphaFoldDB" id="A0ABD3PRT4"/>
<proteinExistence type="predicted"/>
<organism evidence="1 2">
    <name type="scientific">Cyclotella cryptica</name>
    <dbReference type="NCBI Taxonomy" id="29204"/>
    <lineage>
        <taxon>Eukaryota</taxon>
        <taxon>Sar</taxon>
        <taxon>Stramenopiles</taxon>
        <taxon>Ochrophyta</taxon>
        <taxon>Bacillariophyta</taxon>
        <taxon>Coscinodiscophyceae</taxon>
        <taxon>Thalassiosirophycidae</taxon>
        <taxon>Stephanodiscales</taxon>
        <taxon>Stephanodiscaceae</taxon>
        <taxon>Cyclotella</taxon>
    </lineage>
</organism>
<reference evidence="1 2" key="1">
    <citation type="journal article" date="2020" name="G3 (Bethesda)">
        <title>Improved Reference Genome for Cyclotella cryptica CCMP332, a Model for Cell Wall Morphogenesis, Salinity Adaptation, and Lipid Production in Diatoms (Bacillariophyta).</title>
        <authorList>
            <person name="Roberts W.R."/>
            <person name="Downey K.M."/>
            <person name="Ruck E.C."/>
            <person name="Traller J.C."/>
            <person name="Alverson A.J."/>
        </authorList>
    </citation>
    <scope>NUCLEOTIDE SEQUENCE [LARGE SCALE GENOMIC DNA]</scope>
    <source>
        <strain evidence="1 2">CCMP332</strain>
    </source>
</reference>
<accession>A0ABD3PRT4</accession>
<sequence>MSSLCYVSLAFAFPSFGTSSHPGYLRKTKGETRLGRPEGFTWTNLDNSIASTTSSTFVSSSTELASTSSTAAISTSSAGFTTSTTYWQLSTTTDSEIGSSTEIASLPTTSSTDRSTLLSTTVSLSDVVTAPSAEFVATAGSVSYIWTGGVCKSDFDCYPEIRERVPGSTERVGVELCECYANSFYDPLDECQRNSDCPIAGCLENACFGLTTHCSVEKGVCVLNSLDKTELASADDDELAASLPTEEVAMSMPDRQGWCVDDLECQGDEICVDEANGMCFFPPCGRCTDSLNVVGETMLSLSELSMSVPVLSLNQGVIEFEWGEPETSLTCGNHHDCVEIDGCCMSDGMCRQKTEAMPICWWLA</sequence>
<gene>
    <name evidence="1" type="ORF">HJC23_008783</name>
</gene>
<protein>
    <submittedName>
        <fullName evidence="1">Uncharacterized protein</fullName>
    </submittedName>
</protein>
<name>A0ABD3PRT4_9STRA</name>
<keyword evidence="2" id="KW-1185">Reference proteome</keyword>
<dbReference type="Proteomes" id="UP001516023">
    <property type="component" value="Unassembled WGS sequence"/>
</dbReference>
<comment type="caution">
    <text evidence="1">The sequence shown here is derived from an EMBL/GenBank/DDBJ whole genome shotgun (WGS) entry which is preliminary data.</text>
</comment>